<dbReference type="Proteomes" id="UP000317893">
    <property type="component" value="Unassembled WGS sequence"/>
</dbReference>
<comment type="catalytic activity">
    <reaction evidence="2">
        <text>Ni(II)-pyridinium-3,5-bisthiocarboxylate mononucleotide = pyridinium-3,5-bisthiocarboxylate mononucleotide + Ni(2+)</text>
        <dbReference type="Rhea" id="RHEA:54784"/>
        <dbReference type="ChEBI" id="CHEBI:49786"/>
        <dbReference type="ChEBI" id="CHEBI:137372"/>
        <dbReference type="ChEBI" id="CHEBI:137373"/>
        <dbReference type="EC" id="4.99.1.12"/>
    </reaction>
</comment>
<gene>
    <name evidence="2" type="primary">larC</name>
    <name evidence="4" type="ORF">FB458_3621</name>
</gene>
<sequence>MSALRHGWVDASAGVAGDMLLAALLDAGASLDAVRDAVEAVLPGAVRLTSQPVQRCGLRALLLDVDALEPSPPHRRLADLLALLDAADLAEAVRASAAATFRALAEAEAAVHGTGVEEVHFHEVGALDSVADVVGVCAAVHDLGLTSLSAGPVALGHGRMRAAHGDLPVPGPAVTELARGWVVEAGGPGERATPTGLALVRTLATACEPLPRLVVDAVGTGAGHRDDPDRPNVTRVVVGARVGTGTDSTQRHAARRPLHPASSGSTLRQVHPQEAVQLEANVDDLDPRVWPTVLAALLDAGADDAWLVPVVMKKGRPAHTLCALVDPDRADAVRAAVVAHTTTFGVREHPVTKHPLARGWVDVAVDGHPVAVKVAHADGLVVRATPEFDVVAAVAAATGHPVLDVLDTAHAAAHRGGVRAGAPVPEALRDAVRRPDPTEEPL</sequence>
<dbReference type="EMBL" id="VFMN01000001">
    <property type="protein sequence ID" value="TQJ10497.1"/>
    <property type="molecule type" value="Genomic_DNA"/>
</dbReference>
<dbReference type="RefSeq" id="WP_246061354.1">
    <property type="nucleotide sequence ID" value="NZ_BAAAPR010000012.1"/>
</dbReference>
<dbReference type="EC" id="4.99.1.12" evidence="2"/>
<reference evidence="4 5" key="1">
    <citation type="submission" date="2019-06" db="EMBL/GenBank/DDBJ databases">
        <title>Sequencing the genomes of 1000 actinobacteria strains.</title>
        <authorList>
            <person name="Klenk H.-P."/>
        </authorList>
    </citation>
    <scope>NUCLEOTIDE SEQUENCE [LARGE SCALE GENOMIC DNA]</scope>
    <source>
        <strain evidence="4 5">DSM 18607</strain>
    </source>
</reference>
<feature type="region of interest" description="Disordered" evidence="3">
    <location>
        <begin position="416"/>
        <end position="442"/>
    </location>
</feature>
<evidence type="ECO:0000256" key="3">
    <source>
        <dbReference type="SAM" id="MobiDB-lite"/>
    </source>
</evidence>
<comment type="function">
    <text evidence="2">Involved in the biosynthesis of a nickel-pincer cofactor ((SCS)Ni(II) pincer complex). Binds Ni(2+), and functions in nickel delivery to pyridinium-3,5-bisthiocarboxylic acid mononucleotide (P2TMN), to form the mature cofactor. Is thus probably required for the activation of nickel-pincer cofactor-dependent enzymes.</text>
</comment>
<evidence type="ECO:0000256" key="1">
    <source>
        <dbReference type="ARBA" id="ARBA00022596"/>
    </source>
</evidence>
<evidence type="ECO:0000313" key="5">
    <source>
        <dbReference type="Proteomes" id="UP000317893"/>
    </source>
</evidence>
<dbReference type="AlphaFoldDB" id="A0A542E5A0"/>
<dbReference type="PANTHER" id="PTHR36566">
    <property type="entry name" value="NICKEL INSERTION PROTEIN-RELATED"/>
    <property type="match status" value="1"/>
</dbReference>
<protein>
    <recommendedName>
        <fullName evidence="2">Pyridinium-3,5-bisthiocarboxylic acid mononucleotide nickel insertion protein</fullName>
        <shortName evidence="2">P2TMN nickel insertion protein</shortName>
        <ecNumber evidence="2">4.99.1.12</ecNumber>
    </recommendedName>
    <alternativeName>
        <fullName evidence="2">Nickel-pincer cofactor biosynthesis protein LarC</fullName>
    </alternativeName>
</protein>
<dbReference type="GO" id="GO:0016151">
    <property type="term" value="F:nickel cation binding"/>
    <property type="evidence" value="ECO:0007669"/>
    <property type="project" value="UniProtKB-UniRule"/>
</dbReference>
<dbReference type="InterPro" id="IPR002822">
    <property type="entry name" value="Ni_insertion"/>
</dbReference>
<dbReference type="Pfam" id="PF01969">
    <property type="entry name" value="Ni_insertion"/>
    <property type="match status" value="1"/>
</dbReference>
<feature type="region of interest" description="Disordered" evidence="3">
    <location>
        <begin position="244"/>
        <end position="269"/>
    </location>
</feature>
<comment type="similarity">
    <text evidence="2">Belongs to the LarC family.</text>
</comment>
<dbReference type="Gene3D" id="3.10.20.300">
    <property type="entry name" value="mk0293 like domain"/>
    <property type="match status" value="1"/>
</dbReference>
<evidence type="ECO:0000256" key="2">
    <source>
        <dbReference type="HAMAP-Rule" id="MF_01074"/>
    </source>
</evidence>
<organism evidence="4 5">
    <name type="scientific">Lapillicoccus jejuensis</name>
    <dbReference type="NCBI Taxonomy" id="402171"/>
    <lineage>
        <taxon>Bacteria</taxon>
        <taxon>Bacillati</taxon>
        <taxon>Actinomycetota</taxon>
        <taxon>Actinomycetes</taxon>
        <taxon>Micrococcales</taxon>
        <taxon>Intrasporangiaceae</taxon>
        <taxon>Lapillicoccus</taxon>
    </lineage>
</organism>
<evidence type="ECO:0000313" key="4">
    <source>
        <dbReference type="EMBL" id="TQJ10497.1"/>
    </source>
</evidence>
<keyword evidence="2" id="KW-0456">Lyase</keyword>
<feature type="compositionally biased region" description="Basic and acidic residues" evidence="3">
    <location>
        <begin position="427"/>
        <end position="442"/>
    </location>
</feature>
<name>A0A542E5A0_9MICO</name>
<keyword evidence="5" id="KW-1185">Reference proteome</keyword>
<keyword evidence="1 2" id="KW-0533">Nickel</keyword>
<dbReference type="HAMAP" id="MF_01074">
    <property type="entry name" value="LarC"/>
    <property type="match status" value="1"/>
</dbReference>
<dbReference type="NCBIfam" id="TIGR00299">
    <property type="entry name" value="nickel pincer cofactor biosynthesis protein LarC"/>
    <property type="match status" value="1"/>
</dbReference>
<dbReference type="Gene3D" id="3.30.70.1380">
    <property type="entry name" value="Transcriptional regulatory protein pf0864 domain like"/>
    <property type="match status" value="1"/>
</dbReference>
<proteinExistence type="inferred from homology"/>
<dbReference type="GO" id="GO:0016829">
    <property type="term" value="F:lyase activity"/>
    <property type="evidence" value="ECO:0007669"/>
    <property type="project" value="UniProtKB-UniRule"/>
</dbReference>
<comment type="caution">
    <text evidence="4">The sequence shown here is derived from an EMBL/GenBank/DDBJ whole genome shotgun (WGS) entry which is preliminary data.</text>
</comment>
<dbReference type="GO" id="GO:0051604">
    <property type="term" value="P:protein maturation"/>
    <property type="evidence" value="ECO:0007669"/>
    <property type="project" value="UniProtKB-UniRule"/>
</dbReference>
<accession>A0A542E5A0</accession>
<dbReference type="PANTHER" id="PTHR36566:SF1">
    <property type="entry name" value="PYRIDINIUM-3,5-BISTHIOCARBOXYLIC ACID MONONUCLEOTIDE NICKEL INSERTION PROTEIN"/>
    <property type="match status" value="1"/>
</dbReference>